<dbReference type="VEuPathDB" id="FungiDB:DNF11_2215"/>
<evidence type="ECO:0000259" key="12">
    <source>
        <dbReference type="Pfam" id="PF00349"/>
    </source>
</evidence>
<dbReference type="PANTHER" id="PTHR19443">
    <property type="entry name" value="HEXOKINASE"/>
    <property type="match status" value="1"/>
</dbReference>
<dbReference type="GO" id="GO:0005536">
    <property type="term" value="F:D-glucose binding"/>
    <property type="evidence" value="ECO:0007669"/>
    <property type="project" value="InterPro"/>
</dbReference>
<evidence type="ECO:0000256" key="1">
    <source>
        <dbReference type="ARBA" id="ARBA00004888"/>
    </source>
</evidence>
<reference evidence="14 15" key="1">
    <citation type="submission" date="2018-10" db="EMBL/GenBank/DDBJ databases">
        <title>Complete genome sequence of Malassezia restricta CBS 7877.</title>
        <authorList>
            <person name="Morand S.C."/>
            <person name="Bertignac M."/>
            <person name="Iltis A."/>
            <person name="Kolder I."/>
            <person name="Pirovano W."/>
            <person name="Jourdain R."/>
            <person name="Clavaud C."/>
        </authorList>
    </citation>
    <scope>NUCLEOTIDE SEQUENCE [LARGE SCALE GENOMIC DNA]</scope>
    <source>
        <strain evidence="14 15">CBS 7877</strain>
    </source>
</reference>
<dbReference type="PROSITE" id="PS51748">
    <property type="entry name" value="HEXOKINASE_2"/>
    <property type="match status" value="1"/>
</dbReference>
<evidence type="ECO:0000256" key="2">
    <source>
        <dbReference type="ARBA" id="ARBA00005028"/>
    </source>
</evidence>
<dbReference type="Gene3D" id="1.10.287.1250">
    <property type="match status" value="1"/>
</dbReference>
<dbReference type="EMBL" id="CP033151">
    <property type="protein sequence ID" value="AYO43165.1"/>
    <property type="molecule type" value="Genomic_DNA"/>
</dbReference>
<keyword evidence="5 11" id="KW-0547">Nucleotide-binding</keyword>
<dbReference type="OrthoDB" id="419537at2759"/>
<dbReference type="PANTHER" id="PTHR19443:SF16">
    <property type="entry name" value="HEXOKINASE TYPE 1-RELATED"/>
    <property type="match status" value="1"/>
</dbReference>
<dbReference type="PRINTS" id="PR00475">
    <property type="entry name" value="HEXOKINASE"/>
</dbReference>
<dbReference type="GO" id="GO:0006096">
    <property type="term" value="P:glycolytic process"/>
    <property type="evidence" value="ECO:0007669"/>
    <property type="project" value="UniProtKB-UniPathway"/>
</dbReference>
<dbReference type="Gene3D" id="3.30.420.40">
    <property type="match status" value="1"/>
</dbReference>
<comment type="pathway">
    <text evidence="2">Carbohydrate metabolism; hexose metabolism.</text>
</comment>
<keyword evidence="7 11" id="KW-0067">ATP-binding</keyword>
<evidence type="ECO:0000313" key="15">
    <source>
        <dbReference type="Proteomes" id="UP000269793"/>
    </source>
</evidence>
<evidence type="ECO:0000256" key="10">
    <source>
        <dbReference type="ARBA" id="ARBA00047905"/>
    </source>
</evidence>
<dbReference type="Pfam" id="PF03727">
    <property type="entry name" value="Hexokinase_2"/>
    <property type="match status" value="1"/>
</dbReference>
<proteinExistence type="inferred from homology"/>
<dbReference type="GO" id="GO:0004340">
    <property type="term" value="F:glucokinase activity"/>
    <property type="evidence" value="ECO:0007669"/>
    <property type="project" value="TreeGrafter"/>
</dbReference>
<dbReference type="Gene3D" id="3.40.367.20">
    <property type="match status" value="1"/>
</dbReference>
<accession>A0A3G2S547</accession>
<name>A0A3G2S547_MALR7</name>
<dbReference type="PROSITE" id="PS00378">
    <property type="entry name" value="HEXOKINASE_1"/>
    <property type="match status" value="1"/>
</dbReference>
<dbReference type="GO" id="GO:0008865">
    <property type="term" value="F:fructokinase activity"/>
    <property type="evidence" value="ECO:0007669"/>
    <property type="project" value="TreeGrafter"/>
</dbReference>
<dbReference type="EC" id="2.7.1.-" evidence="11"/>
<comment type="similarity">
    <text evidence="3 11">Belongs to the hexokinase family.</text>
</comment>
<evidence type="ECO:0000256" key="4">
    <source>
        <dbReference type="ARBA" id="ARBA00022679"/>
    </source>
</evidence>
<dbReference type="InterPro" id="IPR043129">
    <property type="entry name" value="ATPase_NBD"/>
</dbReference>
<comment type="pathway">
    <text evidence="1">Carbohydrate degradation; glycolysis; D-glyceraldehyde 3-phosphate and glycerone phosphate from D-glucose: step 1/4.</text>
</comment>
<dbReference type="GO" id="GO:0005524">
    <property type="term" value="F:ATP binding"/>
    <property type="evidence" value="ECO:0007669"/>
    <property type="project" value="UniProtKB-UniRule"/>
</dbReference>
<dbReference type="InterPro" id="IPR022672">
    <property type="entry name" value="Hexokinase_N"/>
</dbReference>
<evidence type="ECO:0000256" key="8">
    <source>
        <dbReference type="ARBA" id="ARBA00023152"/>
    </source>
</evidence>
<dbReference type="InterPro" id="IPR022673">
    <property type="entry name" value="Hexokinase_C"/>
</dbReference>
<keyword evidence="4 11" id="KW-0808">Transferase</keyword>
<comment type="catalytic activity">
    <reaction evidence="9">
        <text>a D-hexose + ATP = a D-hexose 6-phosphate + ADP + H(+)</text>
        <dbReference type="Rhea" id="RHEA:22740"/>
        <dbReference type="ChEBI" id="CHEBI:4194"/>
        <dbReference type="ChEBI" id="CHEBI:15378"/>
        <dbReference type="ChEBI" id="CHEBI:30616"/>
        <dbReference type="ChEBI" id="CHEBI:229467"/>
        <dbReference type="ChEBI" id="CHEBI:456216"/>
        <dbReference type="EC" id="2.7.1.1"/>
    </reaction>
    <physiologicalReaction direction="left-to-right" evidence="9">
        <dbReference type="Rhea" id="RHEA:22741"/>
    </physiologicalReaction>
</comment>
<dbReference type="GO" id="GO:0005739">
    <property type="term" value="C:mitochondrion"/>
    <property type="evidence" value="ECO:0007669"/>
    <property type="project" value="TreeGrafter"/>
</dbReference>
<evidence type="ECO:0000313" key="14">
    <source>
        <dbReference type="EMBL" id="AYO43165.1"/>
    </source>
</evidence>
<comment type="catalytic activity">
    <reaction evidence="10">
        <text>D-fructose + ATP = D-fructose 6-phosphate + ADP + H(+)</text>
        <dbReference type="Rhea" id="RHEA:16125"/>
        <dbReference type="ChEBI" id="CHEBI:15378"/>
        <dbReference type="ChEBI" id="CHEBI:30616"/>
        <dbReference type="ChEBI" id="CHEBI:37721"/>
        <dbReference type="ChEBI" id="CHEBI:61527"/>
        <dbReference type="ChEBI" id="CHEBI:456216"/>
        <dbReference type="EC" id="2.7.1.1"/>
    </reaction>
    <physiologicalReaction direction="left-to-right" evidence="10">
        <dbReference type="Rhea" id="RHEA:16126"/>
    </physiologicalReaction>
</comment>
<evidence type="ECO:0000256" key="11">
    <source>
        <dbReference type="RuleBase" id="RU362007"/>
    </source>
</evidence>
<dbReference type="InterPro" id="IPR019807">
    <property type="entry name" value="Hexokinase_BS"/>
</dbReference>
<feature type="domain" description="Hexokinase C-terminal" evidence="13">
    <location>
        <begin position="253"/>
        <end position="493"/>
    </location>
</feature>
<evidence type="ECO:0000256" key="3">
    <source>
        <dbReference type="ARBA" id="ARBA00009225"/>
    </source>
</evidence>
<dbReference type="UniPathway" id="UPA00109">
    <property type="reaction ID" value="UER00180"/>
</dbReference>
<dbReference type="AlphaFoldDB" id="A0A3G2S547"/>
<evidence type="ECO:0000256" key="6">
    <source>
        <dbReference type="ARBA" id="ARBA00022777"/>
    </source>
</evidence>
<organism evidence="14 15">
    <name type="scientific">Malassezia restricta (strain ATCC 96810 / NBRC 103918 / CBS 7877)</name>
    <name type="common">Seborrheic dermatitis infection agent</name>
    <dbReference type="NCBI Taxonomy" id="425264"/>
    <lineage>
        <taxon>Eukaryota</taxon>
        <taxon>Fungi</taxon>
        <taxon>Dikarya</taxon>
        <taxon>Basidiomycota</taxon>
        <taxon>Ustilaginomycotina</taxon>
        <taxon>Malasseziomycetes</taxon>
        <taxon>Malasseziales</taxon>
        <taxon>Malasseziaceae</taxon>
        <taxon>Malassezia</taxon>
    </lineage>
</organism>
<dbReference type="SUPFAM" id="SSF53067">
    <property type="entry name" value="Actin-like ATPase domain"/>
    <property type="match status" value="2"/>
</dbReference>
<dbReference type="Pfam" id="PF00349">
    <property type="entry name" value="Hexokinase_1"/>
    <property type="match status" value="1"/>
</dbReference>
<feature type="domain" description="Hexokinase N-terminal" evidence="12">
    <location>
        <begin position="53"/>
        <end position="247"/>
    </location>
</feature>
<sequence length="506" mass="56996">MGRHKRAWSVHTVSFSMVQQQETEDNNVTIFSRGSLCFDRPAAREDVLQEYQKHFEKLLTVSNEALKEITDNFVRVLGEGLEKEGQAVPMLPTFVFGWPTGEEKGDFLALDMGGTNLRTCLVKLNGDRTFELNQTKFRIQENHKHESGQKLFDYFGVCIREFLEKQYGSCDHLDEHLSLGFTFSFPTIQKRIDHGELIRWTKGFGNPETEGHDCAEMLRQGLRDAAVPVKLSSIINDTTGTLIASNYVEPDTKIACIFGTGCNAAYMEDVSEIPKLRHLNLPPHEKMAINCEYGAFDSYEHKYLASVRTKYDEEIDLTSNKPHEQTFEKMIAGMYLGEIFRLILCDLVYEGVLFLGQETYKIEKPFCFDTAFLSLIEADSTEELLTVMGLFKYFFSLETDLDERQFFRRVAQLIGTRSARLSACGIAAIVKKKNLLEEGCTVGVDGSLYCKYPHFADRLHGALADILGPEAKKIKTRQAEDGSGAGSAVIAAMTTARKNKGHLADV</sequence>
<evidence type="ECO:0000256" key="5">
    <source>
        <dbReference type="ARBA" id="ARBA00022741"/>
    </source>
</evidence>
<dbReference type="InterPro" id="IPR001312">
    <property type="entry name" value="Hexokinase"/>
</dbReference>
<dbReference type="Proteomes" id="UP000269793">
    <property type="component" value="Chromosome IV"/>
</dbReference>
<evidence type="ECO:0000256" key="7">
    <source>
        <dbReference type="ARBA" id="ARBA00022840"/>
    </source>
</evidence>
<keyword evidence="15" id="KW-1185">Reference proteome</keyword>
<keyword evidence="8 11" id="KW-0324">Glycolysis</keyword>
<protein>
    <recommendedName>
        <fullName evidence="11">Phosphotransferase</fullName>
        <ecNumber evidence="11">2.7.1.-</ecNumber>
    </recommendedName>
</protein>
<evidence type="ECO:0000256" key="9">
    <source>
        <dbReference type="ARBA" id="ARBA00044613"/>
    </source>
</evidence>
<dbReference type="GO" id="GO:0006006">
    <property type="term" value="P:glucose metabolic process"/>
    <property type="evidence" value="ECO:0007669"/>
    <property type="project" value="TreeGrafter"/>
</dbReference>
<dbReference type="GO" id="GO:0005829">
    <property type="term" value="C:cytosol"/>
    <property type="evidence" value="ECO:0007669"/>
    <property type="project" value="TreeGrafter"/>
</dbReference>
<keyword evidence="6 11" id="KW-0418">Kinase</keyword>
<dbReference type="STRING" id="425264.A0A3G2S547"/>
<gene>
    <name evidence="14" type="primary">hxkA</name>
    <name evidence="14" type="ORF">DNF11_2215</name>
</gene>
<dbReference type="GO" id="GO:0019158">
    <property type="term" value="F:mannokinase activity"/>
    <property type="evidence" value="ECO:0007669"/>
    <property type="project" value="TreeGrafter"/>
</dbReference>
<dbReference type="GO" id="GO:0001678">
    <property type="term" value="P:intracellular glucose homeostasis"/>
    <property type="evidence" value="ECO:0007669"/>
    <property type="project" value="InterPro"/>
</dbReference>
<evidence type="ECO:0000259" key="13">
    <source>
        <dbReference type="Pfam" id="PF03727"/>
    </source>
</evidence>
<dbReference type="FunFam" id="3.40.367.20:FF:000004">
    <property type="entry name" value="Phosphotransferase"/>
    <property type="match status" value="1"/>
</dbReference>
<dbReference type="GO" id="GO:0006013">
    <property type="term" value="P:mannose metabolic process"/>
    <property type="evidence" value="ECO:0007669"/>
    <property type="project" value="TreeGrafter"/>
</dbReference>